<reference evidence="4 5" key="1">
    <citation type="submission" date="2022-03" db="EMBL/GenBank/DDBJ databases">
        <authorList>
            <person name="Macdonald S."/>
            <person name="Ahmed S."/>
            <person name="Newling K."/>
        </authorList>
    </citation>
    <scope>NUCLEOTIDE SEQUENCE [LARGE SCALE GENOMIC DNA]</scope>
</reference>
<organism evidence="4 5">
    <name type="scientific">Eruca vesicaria subsp. sativa</name>
    <name type="common">Garden rocket</name>
    <name type="synonym">Eruca sativa</name>
    <dbReference type="NCBI Taxonomy" id="29727"/>
    <lineage>
        <taxon>Eukaryota</taxon>
        <taxon>Viridiplantae</taxon>
        <taxon>Streptophyta</taxon>
        <taxon>Embryophyta</taxon>
        <taxon>Tracheophyta</taxon>
        <taxon>Spermatophyta</taxon>
        <taxon>Magnoliopsida</taxon>
        <taxon>eudicotyledons</taxon>
        <taxon>Gunneridae</taxon>
        <taxon>Pentapetalae</taxon>
        <taxon>rosids</taxon>
        <taxon>malvids</taxon>
        <taxon>Brassicales</taxon>
        <taxon>Brassicaceae</taxon>
        <taxon>Brassiceae</taxon>
        <taxon>Eruca</taxon>
    </lineage>
</organism>
<comment type="similarity">
    <text evidence="1">Belongs to the protease inhibitor I13 (potato type I serine protease inhibitor) family.</text>
</comment>
<dbReference type="GO" id="GO:0004867">
    <property type="term" value="F:serine-type endopeptidase inhibitor activity"/>
    <property type="evidence" value="ECO:0007669"/>
    <property type="project" value="UniProtKB-KW"/>
</dbReference>
<dbReference type="Gene3D" id="3.30.10.10">
    <property type="entry name" value="Trypsin Inhibitor V, subunit A"/>
    <property type="match status" value="1"/>
</dbReference>
<evidence type="ECO:0000313" key="5">
    <source>
        <dbReference type="Proteomes" id="UP001642260"/>
    </source>
</evidence>
<gene>
    <name evidence="4" type="ORF">ERUC_LOCUS34310</name>
</gene>
<dbReference type="PANTHER" id="PTHR33091">
    <property type="entry name" value="PROTEIN, PUTATIVE, EXPRESSED-RELATED"/>
    <property type="match status" value="1"/>
</dbReference>
<sequence>MSSECTGKTSWPELLGTDGSYAVSVIESENPSVNAVVILAGSPVTGDFRCDRVRVYVKKGAKGTVVEVPRVG</sequence>
<proteinExistence type="inferred from homology"/>
<protein>
    <submittedName>
        <fullName evidence="4">Uncharacterized protein</fullName>
    </submittedName>
</protein>
<dbReference type="PRINTS" id="PR00292">
    <property type="entry name" value="POTATOINHBTR"/>
</dbReference>
<keyword evidence="3" id="KW-0722">Serine protease inhibitor</keyword>
<dbReference type="PANTHER" id="PTHR33091:SF83">
    <property type="entry name" value="SERINE PROTEASE INHIBITOR, POTATO INHIBITOR I-TYPE FAMILY PROTEIN-RELATED"/>
    <property type="match status" value="1"/>
</dbReference>
<dbReference type="Proteomes" id="UP001642260">
    <property type="component" value="Unassembled WGS sequence"/>
</dbReference>
<accession>A0ABC8LEH7</accession>
<dbReference type="InterPro" id="IPR000864">
    <property type="entry name" value="Prot_inh_pot1"/>
</dbReference>
<evidence type="ECO:0000256" key="1">
    <source>
        <dbReference type="ARBA" id="ARBA00008210"/>
    </source>
</evidence>
<evidence type="ECO:0000256" key="2">
    <source>
        <dbReference type="ARBA" id="ARBA00022690"/>
    </source>
</evidence>
<keyword evidence="5" id="KW-1185">Reference proteome</keyword>
<dbReference type="SUPFAM" id="SSF54654">
    <property type="entry name" value="CI-2 family of serine protease inhibitors"/>
    <property type="match status" value="1"/>
</dbReference>
<name>A0ABC8LEH7_ERUVS</name>
<evidence type="ECO:0000256" key="3">
    <source>
        <dbReference type="ARBA" id="ARBA00022900"/>
    </source>
</evidence>
<dbReference type="AlphaFoldDB" id="A0ABC8LEH7"/>
<comment type="caution">
    <text evidence="4">The sequence shown here is derived from an EMBL/GenBank/DDBJ whole genome shotgun (WGS) entry which is preliminary data.</text>
</comment>
<dbReference type="InterPro" id="IPR036354">
    <property type="entry name" value="Prot_inh_pot1_sf"/>
</dbReference>
<dbReference type="PROSITE" id="PS00285">
    <property type="entry name" value="POTATO_INHIBITOR"/>
    <property type="match status" value="1"/>
</dbReference>
<dbReference type="Pfam" id="PF00280">
    <property type="entry name" value="potato_inhibit"/>
    <property type="match status" value="1"/>
</dbReference>
<keyword evidence="2" id="KW-0646">Protease inhibitor</keyword>
<evidence type="ECO:0000313" key="4">
    <source>
        <dbReference type="EMBL" id="CAH8381827.1"/>
    </source>
</evidence>
<dbReference type="EMBL" id="CAKOAT010526265">
    <property type="protein sequence ID" value="CAH8381827.1"/>
    <property type="molecule type" value="Genomic_DNA"/>
</dbReference>